<keyword evidence="4 5" id="KW-0472">Membrane</keyword>
<evidence type="ECO:0000256" key="1">
    <source>
        <dbReference type="ARBA" id="ARBA00004141"/>
    </source>
</evidence>
<dbReference type="OrthoDB" id="10330884at2759"/>
<dbReference type="Proteomes" id="UP000887568">
    <property type="component" value="Unplaced"/>
</dbReference>
<dbReference type="GO" id="GO:0051968">
    <property type="term" value="P:positive regulation of synaptic transmission, glutamatergic"/>
    <property type="evidence" value="ECO:0007669"/>
    <property type="project" value="TreeGrafter"/>
</dbReference>
<dbReference type="RefSeq" id="XP_038066307.1">
    <property type="nucleotide sequence ID" value="XM_038210379.1"/>
</dbReference>
<feature type="transmembrane region" description="Helical" evidence="5">
    <location>
        <begin position="184"/>
        <end position="209"/>
    </location>
</feature>
<evidence type="ECO:0000256" key="3">
    <source>
        <dbReference type="ARBA" id="ARBA00022989"/>
    </source>
</evidence>
<dbReference type="AlphaFoldDB" id="A0A914ARB5"/>
<dbReference type="GO" id="GO:0098839">
    <property type="term" value="C:postsynaptic density membrane"/>
    <property type="evidence" value="ECO:0007669"/>
    <property type="project" value="TreeGrafter"/>
</dbReference>
<dbReference type="GO" id="GO:0005245">
    <property type="term" value="F:voltage-gated calcium channel activity"/>
    <property type="evidence" value="ECO:0007669"/>
    <property type="project" value="TreeGrafter"/>
</dbReference>
<organism evidence="6 7">
    <name type="scientific">Patiria miniata</name>
    <name type="common">Bat star</name>
    <name type="synonym">Asterina miniata</name>
    <dbReference type="NCBI Taxonomy" id="46514"/>
    <lineage>
        <taxon>Eukaryota</taxon>
        <taxon>Metazoa</taxon>
        <taxon>Echinodermata</taxon>
        <taxon>Eleutherozoa</taxon>
        <taxon>Asterozoa</taxon>
        <taxon>Asteroidea</taxon>
        <taxon>Valvatacea</taxon>
        <taxon>Valvatida</taxon>
        <taxon>Asterinidae</taxon>
        <taxon>Patiria</taxon>
    </lineage>
</organism>
<accession>A0A914ARB5</accession>
<dbReference type="PANTHER" id="PTHR12107">
    <property type="entry name" value="VOLTAGE-DEPENDENT CALCIUM CHANNEL GAMMA SUBUNIT"/>
    <property type="match status" value="1"/>
</dbReference>
<sequence length="218" mass="24062">MPWHPHTKILLVLCFVGLVAFLATAMGLVSDYWLIYRLGSGTTDGGNSTNVRLASAGVWRVCYRPDALPDDGKRCHNINYLSRVQVESDDPLSQYAYPVHGNDLLLPFLILVCVGVALVFLAEALAMVCLRKRSKMMYISTAFVFIVAGLAGAAGLIIFSLRGAQLLSDWPSQQQGESPYEYVSFGWSFAITWLGSALALFNSCGYVWLARRHLDAMM</sequence>
<dbReference type="GO" id="GO:0016247">
    <property type="term" value="F:channel regulator activity"/>
    <property type="evidence" value="ECO:0007669"/>
    <property type="project" value="TreeGrafter"/>
</dbReference>
<dbReference type="InterPro" id="IPR004031">
    <property type="entry name" value="PMP22/EMP/MP20/Claudin"/>
</dbReference>
<dbReference type="EnsemblMetazoa" id="XM_038210379.1">
    <property type="protein sequence ID" value="XP_038066307.1"/>
    <property type="gene ID" value="LOC119736366"/>
</dbReference>
<reference evidence="6" key="1">
    <citation type="submission" date="2022-11" db="UniProtKB">
        <authorList>
            <consortium name="EnsemblMetazoa"/>
        </authorList>
    </citation>
    <scope>IDENTIFICATION</scope>
</reference>
<proteinExistence type="predicted"/>
<dbReference type="GO" id="GO:0098943">
    <property type="term" value="P:neurotransmitter receptor transport, postsynaptic endosome to lysosome"/>
    <property type="evidence" value="ECO:0007669"/>
    <property type="project" value="TreeGrafter"/>
</dbReference>
<dbReference type="GO" id="GO:0019226">
    <property type="term" value="P:transmission of nerve impulse"/>
    <property type="evidence" value="ECO:0007669"/>
    <property type="project" value="TreeGrafter"/>
</dbReference>
<protein>
    <submittedName>
        <fullName evidence="6">Uncharacterized protein</fullName>
    </submittedName>
</protein>
<feature type="transmembrane region" description="Helical" evidence="5">
    <location>
        <begin position="142"/>
        <end position="164"/>
    </location>
</feature>
<evidence type="ECO:0000313" key="7">
    <source>
        <dbReference type="Proteomes" id="UP000887568"/>
    </source>
</evidence>
<dbReference type="OMA" id="WRVCYRP"/>
<name>A0A914ARB5_PATMI</name>
<evidence type="ECO:0000256" key="2">
    <source>
        <dbReference type="ARBA" id="ARBA00022692"/>
    </source>
</evidence>
<dbReference type="Pfam" id="PF13903">
    <property type="entry name" value="Claudin_2"/>
    <property type="match status" value="1"/>
</dbReference>
<dbReference type="Gene3D" id="1.20.140.150">
    <property type="match status" value="1"/>
</dbReference>
<dbReference type="GO" id="GO:0099590">
    <property type="term" value="P:neurotransmitter receptor internalization"/>
    <property type="evidence" value="ECO:0007669"/>
    <property type="project" value="TreeGrafter"/>
</dbReference>
<keyword evidence="3 5" id="KW-1133">Transmembrane helix</keyword>
<comment type="subcellular location">
    <subcellularLocation>
        <location evidence="1">Membrane</location>
        <topology evidence="1">Multi-pass membrane protein</topology>
    </subcellularLocation>
</comment>
<dbReference type="GeneID" id="119736366"/>
<keyword evidence="7" id="KW-1185">Reference proteome</keyword>
<dbReference type="InterPro" id="IPR051072">
    <property type="entry name" value="CACNG_subunit"/>
</dbReference>
<dbReference type="GO" id="GO:0098970">
    <property type="term" value="P:postsynaptic neurotransmitter receptor diffusion trapping"/>
    <property type="evidence" value="ECO:0007669"/>
    <property type="project" value="TreeGrafter"/>
</dbReference>
<feature type="transmembrane region" description="Helical" evidence="5">
    <location>
        <begin position="104"/>
        <end position="130"/>
    </location>
</feature>
<evidence type="ECO:0000313" key="6">
    <source>
        <dbReference type="EnsemblMetazoa" id="XP_038066307.1"/>
    </source>
</evidence>
<dbReference type="GO" id="GO:0032281">
    <property type="term" value="C:AMPA glutamate receptor complex"/>
    <property type="evidence" value="ECO:0007669"/>
    <property type="project" value="TreeGrafter"/>
</dbReference>
<evidence type="ECO:0000256" key="4">
    <source>
        <dbReference type="ARBA" id="ARBA00023136"/>
    </source>
</evidence>
<keyword evidence="2 5" id="KW-0812">Transmembrane</keyword>
<evidence type="ECO:0000256" key="5">
    <source>
        <dbReference type="SAM" id="Phobius"/>
    </source>
</evidence>
<dbReference type="PANTHER" id="PTHR12107:SF0">
    <property type="entry name" value="STARGAZIN (MAMMALIAN CALCIUM CHANNEL) HOMOLOG"/>
    <property type="match status" value="1"/>
</dbReference>